<comment type="subcellular location">
    <subcellularLocation>
        <location evidence="1">Mitochondrion inner membrane</location>
        <topology evidence="1">Single-pass membrane protein</topology>
    </subcellularLocation>
</comment>
<dbReference type="GO" id="GO:0016491">
    <property type="term" value="F:oxidoreductase activity"/>
    <property type="evidence" value="ECO:0007669"/>
    <property type="project" value="UniProtKB-KW"/>
</dbReference>
<keyword evidence="5 12" id="KW-0999">Mitochondrion inner membrane</keyword>
<dbReference type="Gene3D" id="4.10.95.10">
    <property type="entry name" value="Cytochrome c oxidase, subunit VIa"/>
    <property type="match status" value="1"/>
</dbReference>
<keyword evidence="7" id="KW-1133">Transmembrane helix</keyword>
<dbReference type="PIRSF" id="PIRSF000277">
    <property type="entry name" value="COX6A1"/>
    <property type="match status" value="1"/>
</dbReference>
<evidence type="ECO:0000256" key="1">
    <source>
        <dbReference type="ARBA" id="ARBA00004434"/>
    </source>
</evidence>
<evidence type="ECO:0000313" key="13">
    <source>
        <dbReference type="EMBL" id="RPB26506.1"/>
    </source>
</evidence>
<dbReference type="PANTHER" id="PTHR11504">
    <property type="entry name" value="CYTOCHROME C OXIDASE POLYPEPTIDE VIA"/>
    <property type="match status" value="1"/>
</dbReference>
<dbReference type="InterPro" id="IPR036418">
    <property type="entry name" value="Cyt_c_oxidase_su6a_sf"/>
</dbReference>
<keyword evidence="8" id="KW-0560">Oxidoreductase</keyword>
<evidence type="ECO:0000256" key="6">
    <source>
        <dbReference type="ARBA" id="ARBA00022946"/>
    </source>
</evidence>
<comment type="similarity">
    <text evidence="3 11">Belongs to the cytochrome c oxidase subunit 6A family.</text>
</comment>
<evidence type="ECO:0000256" key="3">
    <source>
        <dbReference type="ARBA" id="ARBA00005553"/>
    </source>
</evidence>
<keyword evidence="4" id="KW-0812">Transmembrane</keyword>
<evidence type="ECO:0000256" key="11">
    <source>
        <dbReference type="RuleBase" id="RU004396"/>
    </source>
</evidence>
<dbReference type="InterPro" id="IPR001349">
    <property type="entry name" value="Cyt_c_oxidase_su6a"/>
</dbReference>
<evidence type="ECO:0000256" key="2">
    <source>
        <dbReference type="ARBA" id="ARBA00004673"/>
    </source>
</evidence>
<accession>A0A3N4LUC8</accession>
<dbReference type="FunCoup" id="A0A3N4LUC8">
    <property type="interactions" value="259"/>
</dbReference>
<dbReference type="Pfam" id="PF02046">
    <property type="entry name" value="COX6A"/>
    <property type="match status" value="1"/>
</dbReference>
<name>A0A3N4LUC8_9PEZI</name>
<dbReference type="GO" id="GO:0005743">
    <property type="term" value="C:mitochondrial inner membrane"/>
    <property type="evidence" value="ECO:0007669"/>
    <property type="project" value="UniProtKB-SubCell"/>
</dbReference>
<keyword evidence="14" id="KW-1185">Reference proteome</keyword>
<dbReference type="PANTHER" id="PTHR11504:SF0">
    <property type="entry name" value="CYTOCHROME C OXIDASE SUBUNIT"/>
    <property type="match status" value="1"/>
</dbReference>
<dbReference type="EMBL" id="ML121534">
    <property type="protein sequence ID" value="RPB26506.1"/>
    <property type="molecule type" value="Genomic_DNA"/>
</dbReference>
<comment type="pathway">
    <text evidence="2">Energy metabolism; oxidative phosphorylation.</text>
</comment>
<dbReference type="SUPFAM" id="SSF81411">
    <property type="entry name" value="Mitochondrial cytochrome c oxidase subunit VIa"/>
    <property type="match status" value="1"/>
</dbReference>
<keyword evidence="9 12" id="KW-0496">Mitochondrion</keyword>
<dbReference type="InterPro" id="IPR018507">
    <property type="entry name" value="Cyt_c_oxidase_su6a_CS"/>
</dbReference>
<dbReference type="FunFam" id="4.10.95.10:FF:000001">
    <property type="entry name" value="Cytochrome c oxidase subunit 6A, mitochondrial"/>
    <property type="match status" value="1"/>
</dbReference>
<dbReference type="Proteomes" id="UP000267821">
    <property type="component" value="Unassembled WGS sequence"/>
</dbReference>
<dbReference type="GO" id="GO:0030234">
    <property type="term" value="F:enzyme regulator activity"/>
    <property type="evidence" value="ECO:0007669"/>
    <property type="project" value="TreeGrafter"/>
</dbReference>
<protein>
    <recommendedName>
        <fullName evidence="12">Cytochrome c oxidase subunit</fullName>
    </recommendedName>
    <alternativeName>
        <fullName evidence="12">Cytochrome c oxidase polypeptide VIa</fullName>
    </alternativeName>
</protein>
<evidence type="ECO:0000256" key="9">
    <source>
        <dbReference type="ARBA" id="ARBA00023128"/>
    </source>
</evidence>
<reference evidence="13 14" key="1">
    <citation type="journal article" date="2018" name="Nat. Ecol. Evol.">
        <title>Pezizomycetes genomes reveal the molecular basis of ectomycorrhizal truffle lifestyle.</title>
        <authorList>
            <person name="Murat C."/>
            <person name="Payen T."/>
            <person name="Noel B."/>
            <person name="Kuo A."/>
            <person name="Morin E."/>
            <person name="Chen J."/>
            <person name="Kohler A."/>
            <person name="Krizsan K."/>
            <person name="Balestrini R."/>
            <person name="Da Silva C."/>
            <person name="Montanini B."/>
            <person name="Hainaut M."/>
            <person name="Levati E."/>
            <person name="Barry K.W."/>
            <person name="Belfiori B."/>
            <person name="Cichocki N."/>
            <person name="Clum A."/>
            <person name="Dockter R.B."/>
            <person name="Fauchery L."/>
            <person name="Guy J."/>
            <person name="Iotti M."/>
            <person name="Le Tacon F."/>
            <person name="Lindquist E.A."/>
            <person name="Lipzen A."/>
            <person name="Malagnac F."/>
            <person name="Mello A."/>
            <person name="Molinier V."/>
            <person name="Miyauchi S."/>
            <person name="Poulain J."/>
            <person name="Riccioni C."/>
            <person name="Rubini A."/>
            <person name="Sitrit Y."/>
            <person name="Splivallo R."/>
            <person name="Traeger S."/>
            <person name="Wang M."/>
            <person name="Zifcakova L."/>
            <person name="Wipf D."/>
            <person name="Zambonelli A."/>
            <person name="Paolocci F."/>
            <person name="Nowrousian M."/>
            <person name="Ottonello S."/>
            <person name="Baldrian P."/>
            <person name="Spatafora J.W."/>
            <person name="Henrissat B."/>
            <person name="Nagy L.G."/>
            <person name="Aury J.M."/>
            <person name="Wincker P."/>
            <person name="Grigoriev I.V."/>
            <person name="Bonfante P."/>
            <person name="Martin F.M."/>
        </authorList>
    </citation>
    <scope>NUCLEOTIDE SEQUENCE [LARGE SCALE GENOMIC DNA]</scope>
    <source>
        <strain evidence="13 14">ATCC MYA-4762</strain>
    </source>
</reference>
<evidence type="ECO:0000313" key="14">
    <source>
        <dbReference type="Proteomes" id="UP000267821"/>
    </source>
</evidence>
<dbReference type="UniPathway" id="UPA00705"/>
<proteinExistence type="inferred from homology"/>
<evidence type="ECO:0000256" key="7">
    <source>
        <dbReference type="ARBA" id="ARBA00022989"/>
    </source>
</evidence>
<dbReference type="AlphaFoldDB" id="A0A3N4LUC8"/>
<keyword evidence="10 12" id="KW-0472">Membrane</keyword>
<evidence type="ECO:0000256" key="5">
    <source>
        <dbReference type="ARBA" id="ARBA00022792"/>
    </source>
</evidence>
<sequence>MIPTAARAILLRAPLRANQPASLLRNAARRAYTSTPRAKAAAENAFIKERAATKHHATETAELWRKLSIYVVIPALIVSSINAYNLWTEHWEHVAHDTPIEEKPEYPYQNIRSKNFFWGDGDKTLFWNDSVNYHKQD</sequence>
<dbReference type="PROSITE" id="PS01329">
    <property type="entry name" value="COX6A"/>
    <property type="match status" value="1"/>
</dbReference>
<organism evidence="13 14">
    <name type="scientific">Terfezia boudieri ATCC MYA-4762</name>
    <dbReference type="NCBI Taxonomy" id="1051890"/>
    <lineage>
        <taxon>Eukaryota</taxon>
        <taxon>Fungi</taxon>
        <taxon>Dikarya</taxon>
        <taxon>Ascomycota</taxon>
        <taxon>Pezizomycotina</taxon>
        <taxon>Pezizomycetes</taxon>
        <taxon>Pezizales</taxon>
        <taxon>Pezizaceae</taxon>
        <taxon>Terfezia</taxon>
    </lineage>
</organism>
<evidence type="ECO:0000256" key="12">
    <source>
        <dbReference type="RuleBase" id="RU004397"/>
    </source>
</evidence>
<evidence type="ECO:0000256" key="4">
    <source>
        <dbReference type="ARBA" id="ARBA00022692"/>
    </source>
</evidence>
<dbReference type="GO" id="GO:0006123">
    <property type="term" value="P:mitochondrial electron transport, cytochrome c to oxygen"/>
    <property type="evidence" value="ECO:0007669"/>
    <property type="project" value="TreeGrafter"/>
</dbReference>
<evidence type="ECO:0000256" key="8">
    <source>
        <dbReference type="ARBA" id="ARBA00023002"/>
    </source>
</evidence>
<dbReference type="OrthoDB" id="5947505at2759"/>
<dbReference type="STRING" id="1051890.A0A3N4LUC8"/>
<dbReference type="InParanoid" id="A0A3N4LUC8"/>
<evidence type="ECO:0000256" key="10">
    <source>
        <dbReference type="ARBA" id="ARBA00023136"/>
    </source>
</evidence>
<keyword evidence="6" id="KW-0809">Transit peptide</keyword>
<gene>
    <name evidence="13" type="ORF">L211DRAFT_781275</name>
</gene>